<dbReference type="Gene3D" id="2.30.280.20">
    <property type="match status" value="1"/>
</dbReference>
<dbReference type="Pfam" id="PF18062">
    <property type="entry name" value="RE_AspBHI_N"/>
    <property type="match status" value="1"/>
</dbReference>
<dbReference type="EMBL" id="PXXW01000019">
    <property type="protein sequence ID" value="RAN99781.1"/>
    <property type="molecule type" value="Genomic_DNA"/>
</dbReference>
<evidence type="ECO:0000313" key="2">
    <source>
        <dbReference type="EMBL" id="RAN99781.1"/>
    </source>
</evidence>
<dbReference type="RefSeq" id="WP_146755451.1">
    <property type="nucleotide sequence ID" value="NZ_PXXW01000019.1"/>
</dbReference>
<gene>
    <name evidence="2" type="ORF">GAR05_02530</name>
</gene>
<dbReference type="InterPro" id="IPR041409">
    <property type="entry name" value="RE_AspBHI_N"/>
</dbReference>
<name>A0ABX9CJR4_9ACTN</name>
<accession>A0ABX9CJR4</accession>
<reference evidence="2 3" key="1">
    <citation type="submission" date="2018-03" db="EMBL/GenBank/DDBJ databases">
        <title>Genomic framework for the identification of Micromonospora saelicesensis and Micromonospora noduli.</title>
        <authorList>
            <person name="Riesco R."/>
            <person name="Trujillo M.E."/>
        </authorList>
    </citation>
    <scope>NUCLEOTIDE SEQUENCE [LARGE SCALE GENOMIC DNA]</scope>
    <source>
        <strain evidence="2 3">GAR05</strain>
    </source>
</reference>
<protein>
    <recommendedName>
        <fullName evidence="1">Restriction endonuclease AspBHI N-terminal domain-containing protein</fullName>
    </recommendedName>
</protein>
<dbReference type="Proteomes" id="UP000249334">
    <property type="component" value="Unassembled WGS sequence"/>
</dbReference>
<evidence type="ECO:0000313" key="3">
    <source>
        <dbReference type="Proteomes" id="UP000249334"/>
    </source>
</evidence>
<proteinExistence type="predicted"/>
<organism evidence="2 3">
    <name type="scientific">Micromonospora saelicesensis</name>
    <dbReference type="NCBI Taxonomy" id="285676"/>
    <lineage>
        <taxon>Bacteria</taxon>
        <taxon>Bacillati</taxon>
        <taxon>Actinomycetota</taxon>
        <taxon>Actinomycetes</taxon>
        <taxon>Micromonosporales</taxon>
        <taxon>Micromonosporaceae</taxon>
        <taxon>Micromonospora</taxon>
    </lineage>
</organism>
<keyword evidence="3" id="KW-1185">Reference proteome</keyword>
<comment type="caution">
    <text evidence="2">The sequence shown here is derived from an EMBL/GenBank/DDBJ whole genome shotgun (WGS) entry which is preliminary data.</text>
</comment>
<feature type="domain" description="Restriction endonuclease AspBHI N-terminal" evidence="1">
    <location>
        <begin position="78"/>
        <end position="236"/>
    </location>
</feature>
<evidence type="ECO:0000259" key="1">
    <source>
        <dbReference type="Pfam" id="PF18062"/>
    </source>
</evidence>
<sequence>MRPRIIRTHDILRYARDASPLEETLDGYLNYYFVMPSPDRSLPHIMLERGINAPATLDGPDGVRRPVVALRSSPWKAGHATNPWHDKFDLDHGRVRYYGDHKANNPGSVGTTAGNKALLGAWPLFAATNMEDRLLAPPLLLFRSVTVERDGQTLVKGHVEFCGVGVIQHLEHVVQQDETTGLEFPNLVLDIAVVDTSDRGDAIDMRWIDDRRNPDLDSLQANRYAPLSWSRWVREGDQALPRVRRSVVPGPRTDS</sequence>